<name>A0A976YF01_9CAUD</name>
<organism evidence="1 2">
    <name type="scientific">Nitrososphaeria virus YSH_462411</name>
    <dbReference type="NCBI Taxonomy" id="3071321"/>
    <lineage>
        <taxon>Viruses</taxon>
        <taxon>Duplodnaviria</taxon>
        <taxon>Heunggongvirae</taxon>
        <taxon>Uroviricota</taxon>
        <taxon>Caudoviricetes</taxon>
        <taxon>Juravirales</taxon>
        <taxon>Yangangviridae</taxon>
        <taxon>Nohelivirus</taxon>
        <taxon>Nohelivirus yangshanense</taxon>
    </lineage>
</organism>
<dbReference type="Proteomes" id="UP001156919">
    <property type="component" value="Segment"/>
</dbReference>
<protein>
    <submittedName>
        <fullName evidence="1">Uncharacterized protein</fullName>
    </submittedName>
</protein>
<sequence length="123" mass="13547">MASYGSDDNTQITAFGAVNNSLDTKTAQARSQATSIINAHLNIENDIASPSTKVNDCCNMLAAAILRSKPGENNKDSLWDEGMLLLEKLKGDNKTDAHWRNNITVERFRGLSPMDDRPFSFVD</sequence>
<proteinExistence type="predicted"/>
<evidence type="ECO:0000313" key="1">
    <source>
        <dbReference type="EMBL" id="UVF62276.1"/>
    </source>
</evidence>
<keyword evidence="2" id="KW-1185">Reference proteome</keyword>
<reference evidence="1 2" key="1">
    <citation type="submission" date="2022-05" db="EMBL/GenBank/DDBJ databases">
        <title>Diverse viruses of marine archaea discovered using metagenomics.</title>
        <authorList>
            <person name="Zhou Y."/>
        </authorList>
    </citation>
    <scope>NUCLEOTIDE SEQUENCE [LARGE SCALE GENOMIC DNA]</scope>
    <source>
        <strain evidence="1">YSH_462411</strain>
    </source>
</reference>
<dbReference type="EMBL" id="ON649699">
    <property type="protein sequence ID" value="UVF62276.1"/>
    <property type="molecule type" value="Genomic_DNA"/>
</dbReference>
<evidence type="ECO:0000313" key="2">
    <source>
        <dbReference type="Proteomes" id="UP001156919"/>
    </source>
</evidence>
<accession>A0A976YF01</accession>